<feature type="non-terminal residue" evidence="2">
    <location>
        <position position="398"/>
    </location>
</feature>
<comment type="caution">
    <text evidence="2">The sequence shown here is derived from an EMBL/GenBank/DDBJ whole genome shotgun (WGS) entry which is preliminary data.</text>
</comment>
<accession>A0ABN9S6N7</accession>
<dbReference type="InterPro" id="IPR015943">
    <property type="entry name" value="WD40/YVTN_repeat-like_dom_sf"/>
</dbReference>
<evidence type="ECO:0008006" key="4">
    <source>
        <dbReference type="Google" id="ProtNLM"/>
    </source>
</evidence>
<reference evidence="2" key="1">
    <citation type="submission" date="2023-10" db="EMBL/GenBank/DDBJ databases">
        <authorList>
            <person name="Chen Y."/>
            <person name="Shah S."/>
            <person name="Dougan E. K."/>
            <person name="Thang M."/>
            <person name="Chan C."/>
        </authorList>
    </citation>
    <scope>NUCLEOTIDE SEQUENCE [LARGE SCALE GENOMIC DNA]</scope>
</reference>
<dbReference type="EMBL" id="CAUYUJ010009680">
    <property type="protein sequence ID" value="CAK0827429.1"/>
    <property type="molecule type" value="Genomic_DNA"/>
</dbReference>
<evidence type="ECO:0000313" key="2">
    <source>
        <dbReference type="EMBL" id="CAK0827429.1"/>
    </source>
</evidence>
<evidence type="ECO:0000313" key="3">
    <source>
        <dbReference type="Proteomes" id="UP001189429"/>
    </source>
</evidence>
<name>A0ABN9S6N7_9DINO</name>
<dbReference type="Proteomes" id="UP001189429">
    <property type="component" value="Unassembled WGS sequence"/>
</dbReference>
<proteinExistence type="predicted"/>
<feature type="region of interest" description="Disordered" evidence="1">
    <location>
        <begin position="44"/>
        <end position="64"/>
    </location>
</feature>
<dbReference type="SUPFAM" id="SSF101908">
    <property type="entry name" value="Putative isomerase YbhE"/>
    <property type="match status" value="1"/>
</dbReference>
<evidence type="ECO:0000256" key="1">
    <source>
        <dbReference type="SAM" id="MobiDB-lite"/>
    </source>
</evidence>
<keyword evidence="3" id="KW-1185">Reference proteome</keyword>
<dbReference type="Gene3D" id="2.130.10.10">
    <property type="entry name" value="YVTN repeat-like/Quinoprotein amine dehydrogenase"/>
    <property type="match status" value="1"/>
</dbReference>
<gene>
    <name evidence="2" type="ORF">PCOR1329_LOCUS26970</name>
</gene>
<sequence length="398" mass="40585">MPRPPAPRRQAGRRAAWSWLSFARASLRWAEIWAAVETTALPRTLRPRGGHRPSCEEPPSPAGVPCAAGRSSRSGVARVADQAFAAASCSGAPQLLATGHRRCVRLWHLPEPGSPPHEAERLGCLRLRGAVWALDVGEGGRLLAAVCEPERGQAAAALGVWDLTQDLASARPLWQAPLPDAVGIAFSGPLLAVGLGRSVAFLCSRTGQRRAAADLAAPARVHCRAGGGTAVLLSAGCRLWAATAREEGPRGGPSTATLAPFDDRAGGACPAFVAASASRAEAVAATSCGQVSVWRLEDRSLLAVMDAFASVAASMAEQLSWATSSAVDLSLEVVSVLAADEVVVCTVAVGASGPAAAGGAAHALVALHAVTGAPLPHPWHRASRIDAPGAAAGEAAPV</sequence>
<protein>
    <recommendedName>
        <fullName evidence="4">Cilia- and flagella-associated protein 43</fullName>
    </recommendedName>
</protein>
<organism evidence="2 3">
    <name type="scientific">Prorocentrum cordatum</name>
    <dbReference type="NCBI Taxonomy" id="2364126"/>
    <lineage>
        <taxon>Eukaryota</taxon>
        <taxon>Sar</taxon>
        <taxon>Alveolata</taxon>
        <taxon>Dinophyceae</taxon>
        <taxon>Prorocentrales</taxon>
        <taxon>Prorocentraceae</taxon>
        <taxon>Prorocentrum</taxon>
    </lineage>
</organism>